<feature type="compositionally biased region" description="Acidic residues" evidence="1">
    <location>
        <begin position="243"/>
        <end position="257"/>
    </location>
</feature>
<evidence type="ECO:0000313" key="2">
    <source>
        <dbReference type="EMBL" id="TNN56466.1"/>
    </source>
</evidence>
<keyword evidence="3" id="KW-1185">Reference proteome</keyword>
<gene>
    <name evidence="2" type="ORF">EYF80_033336</name>
</gene>
<accession>A0A4Z2GSI8</accession>
<dbReference type="Proteomes" id="UP000314294">
    <property type="component" value="Unassembled WGS sequence"/>
</dbReference>
<feature type="region of interest" description="Disordered" evidence="1">
    <location>
        <begin position="229"/>
        <end position="257"/>
    </location>
</feature>
<dbReference type="EMBL" id="SRLO01000428">
    <property type="protein sequence ID" value="TNN56466.1"/>
    <property type="molecule type" value="Genomic_DNA"/>
</dbReference>
<protein>
    <submittedName>
        <fullName evidence="2">Uncharacterized protein</fullName>
    </submittedName>
</protein>
<dbReference type="AlphaFoldDB" id="A0A4Z2GSI8"/>
<sequence>MSVFGEKRPLSPSRGASLCLLSHRRSFTWKAKQTQLEENTMNKERSFLENNTSSLVMSVSTTSLWYRMSLSAVMASSPGALISVGPKTMPRFSLDMRFSFSYSVTLEGRSACLFPFILASDAQQGPTSCLDEARVGVVGDEGDGQLPEVELEGSGDDVEVLVRGRGNVRLLAVCGATKKTERDEPVGGWRMKDIGFRGEAGGPLASVEGQLDVFDQLAEAGDPTTEVKEFLCGTEPPKANETEGAEEEEEEEEGTED</sequence>
<reference evidence="2 3" key="1">
    <citation type="submission" date="2019-03" db="EMBL/GenBank/DDBJ databases">
        <title>First draft genome of Liparis tanakae, snailfish: a comprehensive survey of snailfish specific genes.</title>
        <authorList>
            <person name="Kim W."/>
            <person name="Song I."/>
            <person name="Jeong J.-H."/>
            <person name="Kim D."/>
            <person name="Kim S."/>
            <person name="Ryu S."/>
            <person name="Song J.Y."/>
            <person name="Lee S.K."/>
        </authorList>
    </citation>
    <scope>NUCLEOTIDE SEQUENCE [LARGE SCALE GENOMIC DNA]</scope>
    <source>
        <tissue evidence="2">Muscle</tissue>
    </source>
</reference>
<comment type="caution">
    <text evidence="2">The sequence shown here is derived from an EMBL/GenBank/DDBJ whole genome shotgun (WGS) entry which is preliminary data.</text>
</comment>
<proteinExistence type="predicted"/>
<organism evidence="2 3">
    <name type="scientific">Liparis tanakae</name>
    <name type="common">Tanaka's snailfish</name>
    <dbReference type="NCBI Taxonomy" id="230148"/>
    <lineage>
        <taxon>Eukaryota</taxon>
        <taxon>Metazoa</taxon>
        <taxon>Chordata</taxon>
        <taxon>Craniata</taxon>
        <taxon>Vertebrata</taxon>
        <taxon>Euteleostomi</taxon>
        <taxon>Actinopterygii</taxon>
        <taxon>Neopterygii</taxon>
        <taxon>Teleostei</taxon>
        <taxon>Neoteleostei</taxon>
        <taxon>Acanthomorphata</taxon>
        <taxon>Eupercaria</taxon>
        <taxon>Perciformes</taxon>
        <taxon>Cottioidei</taxon>
        <taxon>Cottales</taxon>
        <taxon>Liparidae</taxon>
        <taxon>Liparis</taxon>
    </lineage>
</organism>
<evidence type="ECO:0000313" key="3">
    <source>
        <dbReference type="Proteomes" id="UP000314294"/>
    </source>
</evidence>
<evidence type="ECO:0000256" key="1">
    <source>
        <dbReference type="SAM" id="MobiDB-lite"/>
    </source>
</evidence>
<name>A0A4Z2GSI8_9TELE</name>